<name>A0A6J8BNC6_MYTCO</name>
<proteinExistence type="predicted"/>
<evidence type="ECO:0000313" key="2">
    <source>
        <dbReference type="Proteomes" id="UP000507470"/>
    </source>
</evidence>
<organism evidence="1 2">
    <name type="scientific">Mytilus coruscus</name>
    <name type="common">Sea mussel</name>
    <dbReference type="NCBI Taxonomy" id="42192"/>
    <lineage>
        <taxon>Eukaryota</taxon>
        <taxon>Metazoa</taxon>
        <taxon>Spiralia</taxon>
        <taxon>Lophotrochozoa</taxon>
        <taxon>Mollusca</taxon>
        <taxon>Bivalvia</taxon>
        <taxon>Autobranchia</taxon>
        <taxon>Pteriomorphia</taxon>
        <taxon>Mytilida</taxon>
        <taxon>Mytiloidea</taxon>
        <taxon>Mytilidae</taxon>
        <taxon>Mytilinae</taxon>
        <taxon>Mytilus</taxon>
    </lineage>
</organism>
<dbReference type="Proteomes" id="UP000507470">
    <property type="component" value="Unassembled WGS sequence"/>
</dbReference>
<protein>
    <submittedName>
        <fullName evidence="1">Uncharacterized protein</fullName>
    </submittedName>
</protein>
<reference evidence="1 2" key="1">
    <citation type="submission" date="2020-06" db="EMBL/GenBank/DDBJ databases">
        <authorList>
            <person name="Li R."/>
            <person name="Bekaert M."/>
        </authorList>
    </citation>
    <scope>NUCLEOTIDE SEQUENCE [LARGE SCALE GENOMIC DNA]</scope>
    <source>
        <strain evidence="2">wild</strain>
    </source>
</reference>
<dbReference type="EMBL" id="CACVKT020003712">
    <property type="protein sequence ID" value="CAC5385445.1"/>
    <property type="molecule type" value="Genomic_DNA"/>
</dbReference>
<sequence length="177" mass="20267">MPCPAHATEHVCAVKGSSSILTFIMKGSVHYRKINEAHYLGRKSRRFSNFKIHIDHHIFDVPYTDEGYYMCYVTSAVEVKMLVANLWFTNQTDLKTIIGEEADEMEIHCISNTEQYNTDLKIETNGTVKATGDNKSVSYLFIPDTTDHLTIYKCVDSTHSSIMIEVKLIIRFKYLST</sequence>
<dbReference type="AlphaFoldDB" id="A0A6J8BNC6"/>
<keyword evidence="2" id="KW-1185">Reference proteome</keyword>
<accession>A0A6J8BNC6</accession>
<gene>
    <name evidence="1" type="ORF">MCOR_20991</name>
</gene>
<evidence type="ECO:0000313" key="1">
    <source>
        <dbReference type="EMBL" id="CAC5385445.1"/>
    </source>
</evidence>